<protein>
    <submittedName>
        <fullName evidence="1">Putative secreted protein</fullName>
    </submittedName>
</protein>
<evidence type="ECO:0000313" key="1">
    <source>
        <dbReference type="EMBL" id="MBW79090.1"/>
    </source>
</evidence>
<dbReference type="EMBL" id="GGFL01014912">
    <property type="protein sequence ID" value="MBW79090.1"/>
    <property type="molecule type" value="Transcribed_RNA"/>
</dbReference>
<sequence>MMKMVLVRMVVVAVVTMVLMERRRFTFVRFFFTIRTTTTTVATVGDEDGDDDDCPRVPINHFPANTPPGLPGTCPEPERGFRCGARQSCSFSRGLAAF</sequence>
<name>A0A2M4DNE6_ANODA</name>
<dbReference type="AlphaFoldDB" id="A0A2M4DNE6"/>
<accession>A0A2M4DNE6</accession>
<organism evidence="1">
    <name type="scientific">Anopheles darlingi</name>
    <name type="common">Mosquito</name>
    <dbReference type="NCBI Taxonomy" id="43151"/>
    <lineage>
        <taxon>Eukaryota</taxon>
        <taxon>Metazoa</taxon>
        <taxon>Ecdysozoa</taxon>
        <taxon>Arthropoda</taxon>
        <taxon>Hexapoda</taxon>
        <taxon>Insecta</taxon>
        <taxon>Pterygota</taxon>
        <taxon>Neoptera</taxon>
        <taxon>Endopterygota</taxon>
        <taxon>Diptera</taxon>
        <taxon>Nematocera</taxon>
        <taxon>Culicoidea</taxon>
        <taxon>Culicidae</taxon>
        <taxon>Anophelinae</taxon>
        <taxon>Anopheles</taxon>
    </lineage>
</organism>
<proteinExistence type="predicted"/>
<reference evidence="1" key="1">
    <citation type="submission" date="2018-01" db="EMBL/GenBank/DDBJ databases">
        <title>An insight into the sialome of Amazonian anophelines.</title>
        <authorList>
            <person name="Ribeiro J.M."/>
            <person name="Scarpassa V."/>
            <person name="Calvo E."/>
        </authorList>
    </citation>
    <scope>NUCLEOTIDE SEQUENCE</scope>
</reference>